<dbReference type="InterPro" id="IPR036865">
    <property type="entry name" value="CRAL-TRIO_dom_sf"/>
</dbReference>
<dbReference type="OrthoDB" id="19923at2759"/>
<dbReference type="GO" id="GO:0005096">
    <property type="term" value="F:GTPase activator activity"/>
    <property type="evidence" value="ECO:0007669"/>
    <property type="project" value="TreeGrafter"/>
</dbReference>
<dbReference type="PANTHER" id="PTHR45808">
    <property type="entry name" value="RHO GTPASE-ACTIVATING PROTEIN 68F"/>
    <property type="match status" value="1"/>
</dbReference>
<dbReference type="STRING" id="1296096.A0A1B9IBW0"/>
<dbReference type="InterPro" id="IPR001251">
    <property type="entry name" value="CRAL-TRIO_dom"/>
</dbReference>
<dbReference type="SUPFAM" id="SSF48350">
    <property type="entry name" value="GTPase activation domain, GAP"/>
    <property type="match status" value="1"/>
</dbReference>
<dbReference type="EMBL" id="KI894007">
    <property type="protein sequence ID" value="OCF53135.1"/>
    <property type="molecule type" value="Genomic_DNA"/>
</dbReference>
<evidence type="ECO:0000259" key="1">
    <source>
        <dbReference type="PROSITE" id="PS50238"/>
    </source>
</evidence>
<protein>
    <recommendedName>
        <fullName evidence="1">Rho-GAP domain-containing protein</fullName>
    </recommendedName>
</protein>
<dbReference type="InterPro" id="IPR000198">
    <property type="entry name" value="RhoGAP_dom"/>
</dbReference>
<reference evidence="2" key="1">
    <citation type="submission" date="2013-07" db="EMBL/GenBank/DDBJ databases">
        <title>The Genome Sequence of Cryptococcus pinus CBS10737.</title>
        <authorList>
            <consortium name="The Broad Institute Genome Sequencing Platform"/>
            <person name="Cuomo C."/>
            <person name="Litvintseva A."/>
            <person name="Chen Y."/>
            <person name="Heitman J."/>
            <person name="Sun S."/>
            <person name="Springer D."/>
            <person name="Dromer F."/>
            <person name="Young S.K."/>
            <person name="Zeng Q."/>
            <person name="Gargeya S."/>
            <person name="Fitzgerald M."/>
            <person name="Abouelleil A."/>
            <person name="Alvarado L."/>
            <person name="Berlin A.M."/>
            <person name="Chapman S.B."/>
            <person name="Dewar J."/>
            <person name="Goldberg J."/>
            <person name="Griggs A."/>
            <person name="Gujja S."/>
            <person name="Hansen M."/>
            <person name="Howarth C."/>
            <person name="Imamovic A."/>
            <person name="Larimer J."/>
            <person name="McCowan C."/>
            <person name="Murphy C."/>
            <person name="Pearson M."/>
            <person name="Priest M."/>
            <person name="Roberts A."/>
            <person name="Saif S."/>
            <person name="Shea T."/>
            <person name="Sykes S."/>
            <person name="Wortman J."/>
            <person name="Nusbaum C."/>
            <person name="Birren B."/>
        </authorList>
    </citation>
    <scope>NUCLEOTIDE SEQUENCE [LARGE SCALE GENOMIC DNA]</scope>
    <source>
        <strain evidence="2">CBS 10737</strain>
    </source>
</reference>
<dbReference type="GO" id="GO:0005737">
    <property type="term" value="C:cytoplasm"/>
    <property type="evidence" value="ECO:0007669"/>
    <property type="project" value="TreeGrafter"/>
</dbReference>
<dbReference type="AlphaFoldDB" id="A0A1B9IBW0"/>
<dbReference type="Gene3D" id="1.10.555.10">
    <property type="entry name" value="Rho GTPase activation protein"/>
    <property type="match status" value="1"/>
</dbReference>
<accession>A0A1B9IBW0</accession>
<dbReference type="PROSITE" id="PS50238">
    <property type="entry name" value="RHOGAP"/>
    <property type="match status" value="1"/>
</dbReference>
<dbReference type="Pfam" id="PF00620">
    <property type="entry name" value="RhoGAP"/>
    <property type="match status" value="1"/>
</dbReference>
<name>A0A1B9IBW0_9TREE</name>
<dbReference type="InterPro" id="IPR008936">
    <property type="entry name" value="Rho_GTPase_activation_prot"/>
</dbReference>
<reference evidence="2" key="2">
    <citation type="submission" date="2016-07" db="EMBL/GenBank/DDBJ databases">
        <title>Evolution of pathogenesis and genome organization in the Tremellales.</title>
        <authorList>
            <person name="Cuomo C."/>
            <person name="Litvintseva A."/>
            <person name="Heitman J."/>
            <person name="Chen Y."/>
            <person name="Sun S."/>
            <person name="Springer D."/>
            <person name="Dromer F."/>
            <person name="Young S."/>
            <person name="Zeng Q."/>
            <person name="Chapman S."/>
            <person name="Gujja S."/>
            <person name="Saif S."/>
            <person name="Birren B."/>
        </authorList>
    </citation>
    <scope>NUCLEOTIDE SEQUENCE</scope>
    <source>
        <strain evidence="2">CBS 10737</strain>
    </source>
</reference>
<proteinExistence type="predicted"/>
<organism evidence="2">
    <name type="scientific">Kwoniella pini CBS 10737</name>
    <dbReference type="NCBI Taxonomy" id="1296096"/>
    <lineage>
        <taxon>Eukaryota</taxon>
        <taxon>Fungi</taxon>
        <taxon>Dikarya</taxon>
        <taxon>Basidiomycota</taxon>
        <taxon>Agaricomycotina</taxon>
        <taxon>Tremellomycetes</taxon>
        <taxon>Tremellales</taxon>
        <taxon>Cryptococcaceae</taxon>
        <taxon>Kwoniella</taxon>
    </lineage>
</organism>
<feature type="domain" description="Rho-GAP" evidence="1">
    <location>
        <begin position="210"/>
        <end position="416"/>
    </location>
</feature>
<dbReference type="SMART" id="SM00324">
    <property type="entry name" value="RhoGAP"/>
    <property type="match status" value="1"/>
</dbReference>
<dbReference type="PANTHER" id="PTHR45808:SF2">
    <property type="entry name" value="RHO GTPASE-ACTIVATING PROTEIN 68F"/>
    <property type="match status" value="1"/>
</dbReference>
<dbReference type="CDD" id="cd00159">
    <property type="entry name" value="RhoGAP"/>
    <property type="match status" value="1"/>
</dbReference>
<dbReference type="Pfam" id="PF13716">
    <property type="entry name" value="CRAL_TRIO_2"/>
    <property type="match status" value="1"/>
</dbReference>
<sequence length="423" mass="47001">MLVLSLSHVSSAPPTLSNDELFNIILRRLEPWVGEEGEGGYVLVVLAADDPVGGNGMEKERRKLPGIGWWVWKCKRLPRKYRKNLKRLYIVHPSLFTRTLLPFIVPFISPKSYSKLHPLPSLLSLYHTHGVSLKGIDISPSVLSTESRILKELPDLLPAKPALKRMDSESSLASWGYHTISSAVETAASYLGMAQGHDLEKEDKRGYWGRELDDLLRDSIPPLLSDLRRVILGECVTTEGVFRRSSNSTLLPAIIALLDLPIDRQPSLPWGELARDDPLLPPKILSRFLSELSAPVFDQGLYDGIRGAVTLDDLKSKFIPSLPDSTYLILSYLTRLLHDLSLHANRTKMTSLNLSIIIAPVLISGTDPVEDTILCLEPSRPLPAGLRHMAGDKYQEGQGTLVGLLDMWIGHYGEVEEGMALDD</sequence>
<dbReference type="Gene3D" id="3.40.525.10">
    <property type="entry name" value="CRAL-TRIO lipid binding domain"/>
    <property type="match status" value="1"/>
</dbReference>
<gene>
    <name evidence="2" type="ORF">I206_00436</name>
</gene>
<dbReference type="GO" id="GO:0007264">
    <property type="term" value="P:small GTPase-mediated signal transduction"/>
    <property type="evidence" value="ECO:0007669"/>
    <property type="project" value="TreeGrafter"/>
</dbReference>
<evidence type="ECO:0000313" key="2">
    <source>
        <dbReference type="EMBL" id="OCF53135.1"/>
    </source>
</evidence>
<dbReference type="SUPFAM" id="SSF52087">
    <property type="entry name" value="CRAL/TRIO domain"/>
    <property type="match status" value="1"/>
</dbReference>